<dbReference type="PROSITE" id="PS51274">
    <property type="entry name" value="GATASE_COBBQ"/>
    <property type="match status" value="1"/>
</dbReference>
<comment type="function">
    <text evidence="2">The lipid II isoglutaminyl synthase complex catalyzes the formation of alpha-D-isoglutamine in the cell wall lipid II stem peptide. The GatD subunit catalyzes the hydrolysis of glutamine to glutamate and ammonia. The resulting ammonia molecule is channeled to the active site of MurT.</text>
</comment>
<reference evidence="4 5" key="1">
    <citation type="submission" date="2017-02" db="EMBL/GenBank/DDBJ databases">
        <authorList>
            <person name="Peterson S.W."/>
        </authorList>
    </citation>
    <scope>NUCLEOTIDE SEQUENCE [LARGE SCALE GENOMIC DNA]</scope>
    <source>
        <strain evidence="4 5">ATCC BAA-1030</strain>
    </source>
</reference>
<dbReference type="OrthoDB" id="9782045at2"/>
<evidence type="ECO:0000256" key="1">
    <source>
        <dbReference type="ARBA" id="ARBA00022962"/>
    </source>
</evidence>
<dbReference type="GO" id="GO:0009252">
    <property type="term" value="P:peptidoglycan biosynthetic process"/>
    <property type="evidence" value="ECO:0007669"/>
    <property type="project" value="UniProtKB-UniRule"/>
</dbReference>
<dbReference type="SUPFAM" id="SSF52317">
    <property type="entry name" value="Class I glutamine amidotransferase-like"/>
    <property type="match status" value="1"/>
</dbReference>
<keyword evidence="1 2" id="KW-0315">Glutamine amidotransferase</keyword>
<evidence type="ECO:0000313" key="4">
    <source>
        <dbReference type="EMBL" id="SJZ97215.1"/>
    </source>
</evidence>
<keyword evidence="5" id="KW-1185">Reference proteome</keyword>
<dbReference type="GO" id="GO:0071555">
    <property type="term" value="P:cell wall organization"/>
    <property type="evidence" value="ECO:0007669"/>
    <property type="project" value="UniProtKB-KW"/>
</dbReference>
<dbReference type="GO" id="GO:0008360">
    <property type="term" value="P:regulation of cell shape"/>
    <property type="evidence" value="ECO:0007669"/>
    <property type="project" value="UniProtKB-KW"/>
</dbReference>
<protein>
    <recommendedName>
        <fullName evidence="2">Lipid II isoglutaminyl synthase (glutamine-hydrolyzing) subunit GatD</fullName>
        <ecNumber evidence="2">6.3.5.13</ecNumber>
    </recommendedName>
    <alternativeName>
        <fullName evidence="2">Lipid II isoglutaminyl synthase glutaminase subunit</fullName>
        <ecNumber evidence="2">3.5.1.2</ecNumber>
    </alternativeName>
</protein>
<dbReference type="Proteomes" id="UP000190328">
    <property type="component" value="Unassembled WGS sequence"/>
</dbReference>
<dbReference type="Pfam" id="PF07685">
    <property type="entry name" value="GATase_3"/>
    <property type="match status" value="1"/>
</dbReference>
<feature type="binding site" evidence="2">
    <location>
        <position position="148"/>
    </location>
    <ligand>
        <name>substrate</name>
    </ligand>
</feature>
<proteinExistence type="inferred from homology"/>
<feature type="active site" description="Nucleophile" evidence="2">
    <location>
        <position position="113"/>
    </location>
</feature>
<name>A0A1T4Q0A5_9ENTE</name>
<comment type="catalytic activity">
    <reaction evidence="2">
        <text>beta-D-GlcNAc-(1-&gt;4)-Mur2Ac(oyl-L-Ala-gamma-D-Glu-L-Lys-D-Ala-D-Ala)-di-trans,octa-cis-undecaprenyl diphosphate + L-glutamine + ATP + H2O = beta-D-GlcNAc-(1-&gt;4)-Mur2Ac(oyl-L-Ala-D-isoglutaminyl-L-Lys-D-Ala-D-Ala)-di-trans,octa-cis-undecaprenyl diphosphate + L-glutamate + ADP + phosphate + H(+)</text>
        <dbReference type="Rhea" id="RHEA:57928"/>
        <dbReference type="ChEBI" id="CHEBI:15377"/>
        <dbReference type="ChEBI" id="CHEBI:15378"/>
        <dbReference type="ChEBI" id="CHEBI:29985"/>
        <dbReference type="ChEBI" id="CHEBI:30616"/>
        <dbReference type="ChEBI" id="CHEBI:43474"/>
        <dbReference type="ChEBI" id="CHEBI:58359"/>
        <dbReference type="ChEBI" id="CHEBI:60033"/>
        <dbReference type="ChEBI" id="CHEBI:62233"/>
        <dbReference type="ChEBI" id="CHEBI:456216"/>
        <dbReference type="EC" id="6.3.5.13"/>
    </reaction>
</comment>
<keyword evidence="2" id="KW-0573">Peptidoglycan synthesis</keyword>
<dbReference type="InterPro" id="IPR029062">
    <property type="entry name" value="Class_I_gatase-like"/>
</dbReference>
<keyword evidence="2" id="KW-0436">Ligase</keyword>
<dbReference type="STRING" id="263852.SAMN02745116_02018"/>
<dbReference type="HAMAP" id="MF_02213">
    <property type="entry name" value="Lipid_II_synth_GatD"/>
    <property type="match status" value="1"/>
</dbReference>
<evidence type="ECO:0000256" key="2">
    <source>
        <dbReference type="HAMAP-Rule" id="MF_02213"/>
    </source>
</evidence>
<keyword evidence="2" id="KW-0961">Cell wall biogenesis/degradation</keyword>
<feature type="active site" evidence="2">
    <location>
        <position position="212"/>
    </location>
</feature>
<dbReference type="InterPro" id="IPR033949">
    <property type="entry name" value="CobQ_GATase1"/>
</dbReference>
<dbReference type="InterPro" id="IPR043702">
    <property type="entry name" value="Lipid_II_synth_GatD"/>
</dbReference>
<comment type="pathway">
    <text evidence="2">Cell wall biogenesis; peptidoglycan biosynthesis.</text>
</comment>
<dbReference type="AlphaFoldDB" id="A0A1T4Q0A5"/>
<dbReference type="GO" id="GO:0004359">
    <property type="term" value="F:glutaminase activity"/>
    <property type="evidence" value="ECO:0007669"/>
    <property type="project" value="UniProtKB-UniRule"/>
</dbReference>
<dbReference type="EC" id="3.5.1.2" evidence="2"/>
<organism evidence="4 5">
    <name type="scientific">Pilibacter termitis</name>
    <dbReference type="NCBI Taxonomy" id="263852"/>
    <lineage>
        <taxon>Bacteria</taxon>
        <taxon>Bacillati</taxon>
        <taxon>Bacillota</taxon>
        <taxon>Bacilli</taxon>
        <taxon>Lactobacillales</taxon>
        <taxon>Enterococcaceae</taxon>
        <taxon>Pilibacter</taxon>
    </lineage>
</organism>
<evidence type="ECO:0000313" key="5">
    <source>
        <dbReference type="Proteomes" id="UP000190328"/>
    </source>
</evidence>
<dbReference type="PANTHER" id="PTHR21343:SF9">
    <property type="entry name" value="LIPID II ISOGLUTAMINYL SYNTHASE (GLUTAMINE-HYDROLYZING) SUBUNIT GATD"/>
    <property type="match status" value="1"/>
</dbReference>
<dbReference type="EMBL" id="FUXI01000024">
    <property type="protein sequence ID" value="SJZ97215.1"/>
    <property type="molecule type" value="Genomic_DNA"/>
</dbReference>
<accession>A0A1T4Q0A5</accession>
<keyword evidence="2" id="KW-0133">Cell shape</keyword>
<sequence length="271" mass="30805">MSTTKQEIYGLDKWKNETPKYELNVCHLYGNLLNTYGDNGNILMLKYIGEKLGVKMNFEIVSLNDTFDEEKYDLVFFGGGQDYEQWIVSKDIQKKKEAITKFIEQDGVVLAICGGYQLLGEYYIEASGRKVEGISALPHYTLNQQDNRFIGDVEIVNEETGEHYYGFENHQGRTFLGEGEKPLGRVLTGKGNNGEDMSEGVHYKNTYGSYFHGPLLSRNSRLAYRLVTQALKNRYGVELHLPTWEEILGQEEKESAAVKDVKTKVGGNLVR</sequence>
<dbReference type="Gene3D" id="3.40.50.880">
    <property type="match status" value="1"/>
</dbReference>
<comment type="subunit">
    <text evidence="2">Forms a heterodimer with MurT.</text>
</comment>
<evidence type="ECO:0000259" key="3">
    <source>
        <dbReference type="Pfam" id="PF07685"/>
    </source>
</evidence>
<comment type="similarity">
    <text evidence="2">Belongs to the CobB/CobQ family. GatD subfamily.</text>
</comment>
<dbReference type="GO" id="GO:0140282">
    <property type="term" value="F:carbon-nitrogen ligase activity on lipid II"/>
    <property type="evidence" value="ECO:0007669"/>
    <property type="project" value="UniProtKB-UniRule"/>
</dbReference>
<keyword evidence="2" id="KW-0378">Hydrolase</keyword>
<feature type="domain" description="CobB/CobQ-like glutamine amidotransferase" evidence="3">
    <location>
        <begin position="24"/>
        <end position="219"/>
    </location>
</feature>
<dbReference type="UniPathway" id="UPA00219"/>
<gene>
    <name evidence="2" type="primary">gatD</name>
    <name evidence="4" type="ORF">SAMN02745116_02018</name>
</gene>
<dbReference type="NCBIfam" id="NF045636">
    <property type="entry name" value="isoglutsynth_GatD"/>
    <property type="match status" value="1"/>
</dbReference>
<dbReference type="CDD" id="cd01750">
    <property type="entry name" value="GATase1_CobQ"/>
    <property type="match status" value="1"/>
</dbReference>
<dbReference type="InterPro" id="IPR011698">
    <property type="entry name" value="GATase_3"/>
</dbReference>
<dbReference type="RefSeq" id="WP_078807935.1">
    <property type="nucleotide sequence ID" value="NZ_FUXI01000024.1"/>
</dbReference>
<dbReference type="PANTHER" id="PTHR21343">
    <property type="entry name" value="DETHIOBIOTIN SYNTHETASE"/>
    <property type="match status" value="1"/>
</dbReference>
<dbReference type="GO" id="GO:0009236">
    <property type="term" value="P:cobalamin biosynthetic process"/>
    <property type="evidence" value="ECO:0007669"/>
    <property type="project" value="InterPro"/>
</dbReference>
<dbReference type="InterPro" id="IPR054859">
    <property type="entry name" value="isoglutsynth_GatD"/>
</dbReference>
<dbReference type="EC" id="6.3.5.13" evidence="2"/>
<comment type="catalytic activity">
    <reaction evidence="2">
        <text>L-glutamine + H2O = L-glutamate + NH4(+)</text>
        <dbReference type="Rhea" id="RHEA:15889"/>
        <dbReference type="ChEBI" id="CHEBI:15377"/>
        <dbReference type="ChEBI" id="CHEBI:28938"/>
        <dbReference type="ChEBI" id="CHEBI:29985"/>
        <dbReference type="ChEBI" id="CHEBI:58359"/>
        <dbReference type="EC" id="3.5.1.2"/>
    </reaction>
</comment>